<organism evidence="1 2">
    <name type="scientific">Streptomyces spectabilis</name>
    <dbReference type="NCBI Taxonomy" id="68270"/>
    <lineage>
        <taxon>Bacteria</taxon>
        <taxon>Bacillati</taxon>
        <taxon>Actinomycetota</taxon>
        <taxon>Actinomycetes</taxon>
        <taxon>Kitasatosporales</taxon>
        <taxon>Streptomycetaceae</taxon>
        <taxon>Streptomyces</taxon>
    </lineage>
</organism>
<comment type="caution">
    <text evidence="1">The sequence shown here is derived from an EMBL/GenBank/DDBJ whole genome shotgun (WGS) entry which is preliminary data.</text>
</comment>
<dbReference type="EMBL" id="JACHJD010000008">
    <property type="protein sequence ID" value="MBB5105998.1"/>
    <property type="molecule type" value="Genomic_DNA"/>
</dbReference>
<proteinExistence type="predicted"/>
<reference evidence="1 2" key="1">
    <citation type="submission" date="2020-08" db="EMBL/GenBank/DDBJ databases">
        <title>Genomic Encyclopedia of Type Strains, Phase III (KMG-III): the genomes of soil and plant-associated and newly described type strains.</title>
        <authorList>
            <person name="Whitman W."/>
        </authorList>
    </citation>
    <scope>NUCLEOTIDE SEQUENCE [LARGE SCALE GENOMIC DNA]</scope>
    <source>
        <strain evidence="1 2">CECT 3146</strain>
    </source>
</reference>
<dbReference type="AlphaFoldDB" id="A0A7W8AZL3"/>
<evidence type="ECO:0000313" key="1">
    <source>
        <dbReference type="EMBL" id="MBB5105998.1"/>
    </source>
</evidence>
<evidence type="ECO:0000313" key="2">
    <source>
        <dbReference type="Proteomes" id="UP000549009"/>
    </source>
</evidence>
<dbReference type="Proteomes" id="UP000549009">
    <property type="component" value="Unassembled WGS sequence"/>
</dbReference>
<protein>
    <submittedName>
        <fullName evidence="1">Uncharacterized protein</fullName>
    </submittedName>
</protein>
<gene>
    <name evidence="1" type="ORF">FHS40_005093</name>
</gene>
<name>A0A7W8AZL3_STRST</name>
<sequence>MDRAQGNPGTEHRTDRRAARVIVPEQQPVLTPPVAVALGRLIHNASRAREGERRTG</sequence>
<accession>A0A7W8AZL3</accession>
<keyword evidence="2" id="KW-1185">Reference proteome</keyword>